<evidence type="ECO:0000313" key="3">
    <source>
        <dbReference type="Proteomes" id="UP001597090"/>
    </source>
</evidence>
<evidence type="ECO:0000259" key="1">
    <source>
        <dbReference type="Pfam" id="PF00535"/>
    </source>
</evidence>
<gene>
    <name evidence="2" type="ORF">ACFQZQ_13315</name>
</gene>
<dbReference type="PANTHER" id="PTHR43685">
    <property type="entry name" value="GLYCOSYLTRANSFERASE"/>
    <property type="match status" value="1"/>
</dbReference>
<dbReference type="SUPFAM" id="SSF53448">
    <property type="entry name" value="Nucleotide-diphospho-sugar transferases"/>
    <property type="match status" value="1"/>
</dbReference>
<accession>A0ABW2YQ46</accession>
<protein>
    <submittedName>
        <fullName evidence="2">Glycosyltransferase family 2 protein</fullName>
    </submittedName>
</protein>
<proteinExistence type="predicted"/>
<dbReference type="InterPro" id="IPR001173">
    <property type="entry name" value="Glyco_trans_2-like"/>
</dbReference>
<dbReference type="InterPro" id="IPR029044">
    <property type="entry name" value="Nucleotide-diphossugar_trans"/>
</dbReference>
<feature type="domain" description="Glycosyltransferase 2-like" evidence="1">
    <location>
        <begin position="8"/>
        <end position="173"/>
    </location>
</feature>
<dbReference type="PANTHER" id="PTHR43685:SF11">
    <property type="entry name" value="GLYCOSYLTRANSFERASE TAGX-RELATED"/>
    <property type="match status" value="1"/>
</dbReference>
<dbReference type="Pfam" id="PF00535">
    <property type="entry name" value="Glycos_transf_2"/>
    <property type="match status" value="1"/>
</dbReference>
<evidence type="ECO:0000313" key="2">
    <source>
        <dbReference type="EMBL" id="MFD0740257.1"/>
    </source>
</evidence>
<dbReference type="InterPro" id="IPR050834">
    <property type="entry name" value="Glycosyltransf_2"/>
</dbReference>
<reference evidence="3" key="1">
    <citation type="journal article" date="2019" name="Int. J. Syst. Evol. Microbiol.">
        <title>The Global Catalogue of Microorganisms (GCM) 10K type strain sequencing project: providing services to taxonomists for standard genome sequencing and annotation.</title>
        <authorList>
            <consortium name="The Broad Institute Genomics Platform"/>
            <consortium name="The Broad Institute Genome Sequencing Center for Infectious Disease"/>
            <person name="Wu L."/>
            <person name="Ma J."/>
        </authorList>
    </citation>
    <scope>NUCLEOTIDE SEQUENCE [LARGE SCALE GENOMIC DNA]</scope>
    <source>
        <strain evidence="3">CCUG 55491</strain>
    </source>
</reference>
<organism evidence="2 3">
    <name type="scientific">Lysobacter koreensis</name>
    <dbReference type="NCBI Taxonomy" id="266122"/>
    <lineage>
        <taxon>Bacteria</taxon>
        <taxon>Pseudomonadati</taxon>
        <taxon>Pseudomonadota</taxon>
        <taxon>Gammaproteobacteria</taxon>
        <taxon>Lysobacterales</taxon>
        <taxon>Lysobacteraceae</taxon>
        <taxon>Lysobacter</taxon>
    </lineage>
</organism>
<keyword evidence="3" id="KW-1185">Reference proteome</keyword>
<sequence length="323" mass="35741">MNHPRVTVLLLTYNTAELVEAAIAGALAQTVPCRILVSDDASPDGTGERIERALAGYDGPHEVRVFRNPANLGLGAHLSARMTDACGEIVVLMAGDDVSYPDRAARMLEVFDADPAVMVAGGGYDRVDDDGHDLGLSHARVPARFDIHHFANAGRFTTLLGASMAFRREVFERFGPLRAVVEDNALTMRAMLLGTGVQLPAPLIRYRISSSSLSGWVFAKGDRSSEAFVRRYRRMIRMYRDVADDLDHALTRVDGLPADRVRAGRQLAGMYRLEAEQREVILDRPRREWIAPLWRGLARPGLRRKSLERAAKLLLPRAWFGAG</sequence>
<dbReference type="Proteomes" id="UP001597090">
    <property type="component" value="Unassembled WGS sequence"/>
</dbReference>
<comment type="caution">
    <text evidence="2">The sequence shown here is derived from an EMBL/GenBank/DDBJ whole genome shotgun (WGS) entry which is preliminary data.</text>
</comment>
<dbReference type="RefSeq" id="WP_386813380.1">
    <property type="nucleotide sequence ID" value="NZ_JBHTIH010000007.1"/>
</dbReference>
<name>A0ABW2YQ46_9GAMM</name>
<dbReference type="Gene3D" id="3.90.550.10">
    <property type="entry name" value="Spore Coat Polysaccharide Biosynthesis Protein SpsA, Chain A"/>
    <property type="match status" value="1"/>
</dbReference>
<dbReference type="EMBL" id="JBHTIH010000007">
    <property type="protein sequence ID" value="MFD0740257.1"/>
    <property type="molecule type" value="Genomic_DNA"/>
</dbReference>